<comment type="caution">
    <text evidence="4">The sequence shown here is derived from an EMBL/GenBank/DDBJ whole genome shotgun (WGS) entry which is preliminary data.</text>
</comment>
<dbReference type="CDD" id="cd22249">
    <property type="entry name" value="UDM1_RNF168_RNF169-like"/>
    <property type="match status" value="1"/>
</dbReference>
<reference evidence="5" key="2">
    <citation type="submission" date="2024-04" db="EMBL/GenBank/DDBJ databases">
        <authorList>
            <person name="Chen Y."/>
            <person name="Shah S."/>
            <person name="Dougan E. K."/>
            <person name="Thang M."/>
            <person name="Chan C."/>
        </authorList>
    </citation>
    <scope>NUCLEOTIDE SEQUENCE [LARGE SCALE GENOMIC DNA]</scope>
</reference>
<evidence type="ECO:0000256" key="1">
    <source>
        <dbReference type="SAM" id="MobiDB-lite"/>
    </source>
</evidence>
<keyword evidence="2" id="KW-0732">Signal</keyword>
<feature type="compositionally biased region" description="Basic and acidic residues" evidence="1">
    <location>
        <begin position="778"/>
        <end position="815"/>
    </location>
</feature>
<evidence type="ECO:0000313" key="6">
    <source>
        <dbReference type="EMBL" id="CAL4769856.1"/>
    </source>
</evidence>
<dbReference type="InterPro" id="IPR002889">
    <property type="entry name" value="WSC_carb-bd"/>
</dbReference>
<organism evidence="4">
    <name type="scientific">Cladocopium goreaui</name>
    <dbReference type="NCBI Taxonomy" id="2562237"/>
    <lineage>
        <taxon>Eukaryota</taxon>
        <taxon>Sar</taxon>
        <taxon>Alveolata</taxon>
        <taxon>Dinophyceae</taxon>
        <taxon>Suessiales</taxon>
        <taxon>Symbiodiniaceae</taxon>
        <taxon>Cladocopium</taxon>
    </lineage>
</organism>
<feature type="compositionally biased region" description="Basic and acidic residues" evidence="1">
    <location>
        <begin position="620"/>
        <end position="630"/>
    </location>
</feature>
<feature type="compositionally biased region" description="Basic residues" evidence="1">
    <location>
        <begin position="588"/>
        <end position="599"/>
    </location>
</feature>
<sequence length="874" mass="98488">MWSRWPRWLWCLLWLTSLTAAKGKGEAQHATSATGVAAATTTTWTDRTTAQPRDVDPAWLDAAWHGTSWSDCTACSYGHVQIREVQCLSIFEMAVLSEDHCMNTGKPPETQVCSCDEISCIGDSTLCPAKKADWFEPESPYTELGCFNLLKSHYKAAKHGHSKGADFRDLSCQKHKGTGPCKSGLPFYSVTSNAMSPSLCFSFCTSKGLDIFGLVKGAECRCGFSAINRNARLRGPLEPALQFLATRLTPHRSVKGVCPLRVFRYSGYFEAGGLPSSLVKLTDVDTSYFRRIFHGWNHFPPENDVWYATHPPTPKPHGGPAKVDFSHRKNANGNDPWDRSCYPDNCGPGGGPWPKRDPYAPKGVYDQFQLYCPIPYFFTDKIDDARKEVFRHAVRTWHELTCVVLIEYEEAEITDSLGPYIEADLWAIGEMDRKLDWRRGACGSWAHCRADGRQSPKKLRKEEQRPQKRQSPKKRATGRKSRRKLLEEEPVDRRESTNLGLRQGEVHSQRQPPQVRKWAGAYLYSTVARIDKAEEEERKRIYREKGEERAKGKGAKGDKGTEVKGQAEEWLAENPNRRWRSAEALQRKKDKRAKGKGTGKKGEGKPVVPPRPGNGLGAETIHRDRKEKGPQHQRRWPDVLGSNYRQRSAAAQEAVAHRHVHGALSCSKISSKSKSTEKSPGGIETSTTKRPPGASERSQETEPEAEGPPPTHKAPQVAAYAGSPSPGELERARKQDEERHQRRQAEAAGPPAKAGERIYHIGRNLTLVNPTPDQLEQAQRKFEQEEALRQRQREAEDKAAREERKEKRTLEEKAERSRKKPKTEAAPEPKAAEAKPKPKKEHPSDSEYTYTDTYVWESEEEEEAAEHDAVVDFF</sequence>
<dbReference type="AlphaFoldDB" id="A0A9P1BZW6"/>
<feature type="region of interest" description="Disordered" evidence="1">
    <location>
        <begin position="448"/>
        <end position="514"/>
    </location>
</feature>
<name>A0A9P1BZW6_9DINO</name>
<protein>
    <submittedName>
        <fullName evidence="6">Metalloendopeptidase</fullName>
    </submittedName>
</protein>
<feature type="domain" description="WSC" evidence="3">
    <location>
        <begin position="185"/>
        <end position="229"/>
    </location>
</feature>
<feature type="compositionally biased region" description="Polar residues" evidence="1">
    <location>
        <begin position="766"/>
        <end position="777"/>
    </location>
</feature>
<keyword evidence="7" id="KW-1185">Reference proteome</keyword>
<dbReference type="EMBL" id="CAMXCT010000724">
    <property type="protein sequence ID" value="CAI3982544.1"/>
    <property type="molecule type" value="Genomic_DNA"/>
</dbReference>
<dbReference type="EMBL" id="CAMXCT030000724">
    <property type="protein sequence ID" value="CAL4769856.1"/>
    <property type="molecule type" value="Genomic_DNA"/>
</dbReference>
<feature type="compositionally biased region" description="Basic and acidic residues" evidence="1">
    <location>
        <begin position="728"/>
        <end position="745"/>
    </location>
</feature>
<dbReference type="Pfam" id="PF01822">
    <property type="entry name" value="WSC"/>
    <property type="match status" value="1"/>
</dbReference>
<evidence type="ECO:0000313" key="7">
    <source>
        <dbReference type="Proteomes" id="UP001152797"/>
    </source>
</evidence>
<feature type="signal peptide" evidence="2">
    <location>
        <begin position="1"/>
        <end position="21"/>
    </location>
</feature>
<evidence type="ECO:0000256" key="2">
    <source>
        <dbReference type="SAM" id="SignalP"/>
    </source>
</evidence>
<feature type="region of interest" description="Disordered" evidence="1">
    <location>
        <begin position="546"/>
        <end position="874"/>
    </location>
</feature>
<feature type="compositionally biased region" description="Basic and acidic residues" evidence="1">
    <location>
        <begin position="448"/>
        <end position="466"/>
    </location>
</feature>
<dbReference type="SUPFAM" id="SSF82895">
    <property type="entry name" value="TSP-1 type 1 repeat"/>
    <property type="match status" value="1"/>
</dbReference>
<dbReference type="InterPro" id="IPR036383">
    <property type="entry name" value="TSP1_rpt_sf"/>
</dbReference>
<evidence type="ECO:0000313" key="4">
    <source>
        <dbReference type="EMBL" id="CAI3982544.1"/>
    </source>
</evidence>
<dbReference type="EMBL" id="CAMXCT020000724">
    <property type="protein sequence ID" value="CAL1135919.1"/>
    <property type="molecule type" value="Genomic_DNA"/>
</dbReference>
<dbReference type="Proteomes" id="UP001152797">
    <property type="component" value="Unassembled WGS sequence"/>
</dbReference>
<evidence type="ECO:0000313" key="5">
    <source>
        <dbReference type="EMBL" id="CAL1135919.1"/>
    </source>
</evidence>
<gene>
    <name evidence="4" type="ORF">C1SCF055_LOCUS10228</name>
</gene>
<proteinExistence type="predicted"/>
<dbReference type="PROSITE" id="PS50092">
    <property type="entry name" value="TSP1"/>
    <property type="match status" value="1"/>
</dbReference>
<accession>A0A9P1BZW6</accession>
<feature type="compositionally biased region" description="Basic and acidic residues" evidence="1">
    <location>
        <begin position="484"/>
        <end position="496"/>
    </location>
</feature>
<feature type="compositionally biased region" description="Basic and acidic residues" evidence="1">
    <location>
        <begin position="546"/>
        <end position="567"/>
    </location>
</feature>
<feature type="chain" id="PRO_5043269971" evidence="2">
    <location>
        <begin position="22"/>
        <end position="874"/>
    </location>
</feature>
<reference evidence="4" key="1">
    <citation type="submission" date="2022-10" db="EMBL/GenBank/DDBJ databases">
        <authorList>
            <person name="Chen Y."/>
            <person name="Dougan E. K."/>
            <person name="Chan C."/>
            <person name="Rhodes N."/>
            <person name="Thang M."/>
        </authorList>
    </citation>
    <scope>NUCLEOTIDE SEQUENCE</scope>
</reference>
<dbReference type="InterPro" id="IPR000884">
    <property type="entry name" value="TSP1_rpt"/>
</dbReference>
<evidence type="ECO:0000259" key="3">
    <source>
        <dbReference type="Pfam" id="PF01822"/>
    </source>
</evidence>
<feature type="compositionally biased region" description="Basic residues" evidence="1">
    <location>
        <begin position="467"/>
        <end position="483"/>
    </location>
</feature>
<feature type="compositionally biased region" description="Basic and acidic residues" evidence="1">
    <location>
        <begin position="822"/>
        <end position="845"/>
    </location>
</feature>